<dbReference type="GO" id="GO:0032259">
    <property type="term" value="P:methylation"/>
    <property type="evidence" value="ECO:0007669"/>
    <property type="project" value="UniProtKB-KW"/>
</dbReference>
<keyword evidence="1" id="KW-0808">Transferase</keyword>
<keyword evidence="1" id="KW-0489">Methyltransferase</keyword>
<dbReference type="Proteomes" id="UP000427716">
    <property type="component" value="Chromosome"/>
</dbReference>
<dbReference type="AlphaFoldDB" id="A0A6I6CYQ8"/>
<dbReference type="EMBL" id="CP046415">
    <property type="protein sequence ID" value="QGT77778.1"/>
    <property type="molecule type" value="Genomic_DNA"/>
</dbReference>
<evidence type="ECO:0000313" key="1">
    <source>
        <dbReference type="EMBL" id="QGT77778.1"/>
    </source>
</evidence>
<dbReference type="GO" id="GO:0008168">
    <property type="term" value="F:methyltransferase activity"/>
    <property type="evidence" value="ECO:0007669"/>
    <property type="project" value="UniProtKB-KW"/>
</dbReference>
<name>A0A6I6CYQ8_9GAMM</name>
<dbReference type="Pfam" id="PF13489">
    <property type="entry name" value="Methyltransf_23"/>
    <property type="match status" value="1"/>
</dbReference>
<sequence length="223" mass="24738">MGHSCPLCGEPLEPFATVPDGPKRAGRTLDFLDCPSCRLVVRDPAVWPSPEAEADYYRLHENRADDAGYRHFLVPAFEHLVPLLGAGVRALDFGCGPDSALIAMASERGVEMVGYDPQFHPDPGVFERGPFDVITCTETVEHLHRPAAVFDQLERLLRPGGRLIVQTGFVPHRAAFGDWHYRRDPTHVILFRTETFERLAAARGWQVVVIEAPVAVFEMPGAT</sequence>
<evidence type="ECO:0000313" key="2">
    <source>
        <dbReference type="Proteomes" id="UP000427716"/>
    </source>
</evidence>
<dbReference type="Gene3D" id="3.40.50.150">
    <property type="entry name" value="Vaccinia Virus protein VP39"/>
    <property type="match status" value="2"/>
</dbReference>
<dbReference type="InterPro" id="IPR029063">
    <property type="entry name" value="SAM-dependent_MTases_sf"/>
</dbReference>
<organism evidence="1 2">
    <name type="scientific">Guyparkeria halophila</name>
    <dbReference type="NCBI Taxonomy" id="47960"/>
    <lineage>
        <taxon>Bacteria</taxon>
        <taxon>Pseudomonadati</taxon>
        <taxon>Pseudomonadota</taxon>
        <taxon>Gammaproteobacteria</taxon>
        <taxon>Chromatiales</taxon>
        <taxon>Thioalkalibacteraceae</taxon>
        <taxon>Guyparkeria</taxon>
    </lineage>
</organism>
<reference evidence="1 2" key="1">
    <citation type="submission" date="2019-11" db="EMBL/GenBank/DDBJ databases">
        <authorList>
            <person name="Zhang J."/>
            <person name="Sun C."/>
        </authorList>
    </citation>
    <scope>NUCLEOTIDE SEQUENCE [LARGE SCALE GENOMIC DNA]</scope>
    <source>
        <strain evidence="2">sp2</strain>
    </source>
</reference>
<dbReference type="CDD" id="cd02440">
    <property type="entry name" value="AdoMet_MTases"/>
    <property type="match status" value="1"/>
</dbReference>
<gene>
    <name evidence="1" type="ORF">GM160_02100</name>
</gene>
<dbReference type="SUPFAM" id="SSF53335">
    <property type="entry name" value="S-adenosyl-L-methionine-dependent methyltransferases"/>
    <property type="match status" value="1"/>
</dbReference>
<proteinExistence type="predicted"/>
<protein>
    <submittedName>
        <fullName evidence="1">Methyltransferase domain-containing protein</fullName>
    </submittedName>
</protein>
<dbReference type="RefSeq" id="WP_156227782.1">
    <property type="nucleotide sequence ID" value="NZ_CP046415.1"/>
</dbReference>
<accession>A0A6I6CYQ8</accession>
<dbReference type="KEGG" id="ghl:GM160_02100"/>
<keyword evidence="2" id="KW-1185">Reference proteome</keyword>